<dbReference type="KEGG" id="asx:CDL62_12365"/>
<dbReference type="OrthoDB" id="9789468at2"/>
<dbReference type="PANTHER" id="PTHR47354">
    <property type="entry name" value="NADH OXIDOREDUCTASE HCR"/>
    <property type="match status" value="1"/>
</dbReference>
<dbReference type="Gene3D" id="2.40.30.10">
    <property type="entry name" value="Translation factors"/>
    <property type="match status" value="1"/>
</dbReference>
<dbReference type="InterPro" id="IPR017927">
    <property type="entry name" value="FAD-bd_FR_type"/>
</dbReference>
<dbReference type="InterPro" id="IPR017938">
    <property type="entry name" value="Riboflavin_synthase-like_b-brl"/>
</dbReference>
<dbReference type="InterPro" id="IPR039261">
    <property type="entry name" value="FNR_nucleotide-bd"/>
</dbReference>
<dbReference type="PROSITE" id="PS51384">
    <property type="entry name" value="FAD_FR"/>
    <property type="match status" value="1"/>
</dbReference>
<keyword evidence="3" id="KW-1185">Reference proteome</keyword>
<sequence length="223" mass="25178">MPHTQRKKKDLNPSLILGKKEIADGVFTIDTEKKFSFIPGQVIALALNPEDEPRLYSIASGNEGKALRILFDINPEGQLTPALSKCRIGDTVFVSEPFGKFIGTQEQAFWIATGTGIAPFISMLESGLAINKTLLHGARYISQFYYADKFEQTMHQNYLRFCTAEENDMVIHGRITDYLKKHETLSLEIKYYLCGSAEMVVEVRDILINKGIPFDNIVAEIYF</sequence>
<organism evidence="2 3">
    <name type="scientific">Alkalitalea saponilacus</name>
    <dbReference type="NCBI Taxonomy" id="889453"/>
    <lineage>
        <taxon>Bacteria</taxon>
        <taxon>Pseudomonadati</taxon>
        <taxon>Bacteroidota</taxon>
        <taxon>Bacteroidia</taxon>
        <taxon>Marinilabiliales</taxon>
        <taxon>Marinilabiliaceae</taxon>
        <taxon>Alkalitalea</taxon>
    </lineage>
</organism>
<dbReference type="EMBL" id="FUYV01000003">
    <property type="protein sequence ID" value="SKB58986.1"/>
    <property type="molecule type" value="Genomic_DNA"/>
</dbReference>
<dbReference type="RefSeq" id="WP_079556614.1">
    <property type="nucleotide sequence ID" value="NZ_CP021904.1"/>
</dbReference>
<dbReference type="SUPFAM" id="SSF52343">
    <property type="entry name" value="Ferredoxin reductase-like, C-terminal NADP-linked domain"/>
    <property type="match status" value="1"/>
</dbReference>
<name>A0A1T5CI06_9BACT</name>
<proteinExistence type="predicted"/>
<evidence type="ECO:0000313" key="3">
    <source>
        <dbReference type="Proteomes" id="UP000191055"/>
    </source>
</evidence>
<accession>A0A1T5CI06</accession>
<reference evidence="2 3" key="1">
    <citation type="submission" date="2017-02" db="EMBL/GenBank/DDBJ databases">
        <authorList>
            <person name="Peterson S.W."/>
        </authorList>
    </citation>
    <scope>NUCLEOTIDE SEQUENCE [LARGE SCALE GENOMIC DNA]</scope>
    <source>
        <strain evidence="2 3">DSM 24412</strain>
    </source>
</reference>
<dbReference type="SUPFAM" id="SSF63380">
    <property type="entry name" value="Riboflavin synthase domain-like"/>
    <property type="match status" value="1"/>
</dbReference>
<dbReference type="PANTHER" id="PTHR47354:SF5">
    <property type="entry name" value="PROTEIN RFBI"/>
    <property type="match status" value="1"/>
</dbReference>
<dbReference type="InterPro" id="IPR001433">
    <property type="entry name" value="OxRdtase_FAD/NAD-bd"/>
</dbReference>
<protein>
    <submittedName>
        <fullName evidence="2">Ferredoxin--NADP+ reductase</fullName>
    </submittedName>
</protein>
<dbReference type="AlphaFoldDB" id="A0A1T5CI06"/>
<dbReference type="Proteomes" id="UP000191055">
    <property type="component" value="Unassembled WGS sequence"/>
</dbReference>
<dbReference type="GO" id="GO:0016491">
    <property type="term" value="F:oxidoreductase activity"/>
    <property type="evidence" value="ECO:0007669"/>
    <property type="project" value="InterPro"/>
</dbReference>
<evidence type="ECO:0000313" key="2">
    <source>
        <dbReference type="EMBL" id="SKB58986.1"/>
    </source>
</evidence>
<evidence type="ECO:0000259" key="1">
    <source>
        <dbReference type="PROSITE" id="PS51384"/>
    </source>
</evidence>
<gene>
    <name evidence="2" type="ORF">SAMN03080601_00828</name>
</gene>
<dbReference type="InterPro" id="IPR050415">
    <property type="entry name" value="MRET"/>
</dbReference>
<dbReference type="InterPro" id="IPR008333">
    <property type="entry name" value="Cbr1-like_FAD-bd_dom"/>
</dbReference>
<dbReference type="Gene3D" id="3.40.50.80">
    <property type="entry name" value="Nucleotide-binding domain of ferredoxin-NADP reductase (FNR) module"/>
    <property type="match status" value="1"/>
</dbReference>
<dbReference type="Pfam" id="PF00970">
    <property type="entry name" value="FAD_binding_6"/>
    <property type="match status" value="1"/>
</dbReference>
<dbReference type="Pfam" id="PF00175">
    <property type="entry name" value="NAD_binding_1"/>
    <property type="match status" value="1"/>
</dbReference>
<feature type="domain" description="FAD-binding FR-type" evidence="1">
    <location>
        <begin position="9"/>
        <end position="104"/>
    </location>
</feature>
<dbReference type="STRING" id="889453.SAMN03080601_00828"/>